<evidence type="ECO:0000313" key="8">
    <source>
        <dbReference type="EMBL" id="SBV37276.1"/>
    </source>
</evidence>
<dbReference type="InterPro" id="IPR058649">
    <property type="entry name" value="CzcB_C"/>
</dbReference>
<dbReference type="Pfam" id="PF25973">
    <property type="entry name" value="BSH_CzcB"/>
    <property type="match status" value="1"/>
</dbReference>
<dbReference type="Pfam" id="PF25954">
    <property type="entry name" value="Beta-barrel_RND_2"/>
    <property type="match status" value="1"/>
</dbReference>
<dbReference type="Gene3D" id="2.40.30.170">
    <property type="match status" value="1"/>
</dbReference>
<sequence>MKASPTTSPAFRLAVLAVLLAVLTACGGDPAAPGKGAAPDAHEHVGDDDHADEKDAPEQTTIPAARAKAAGIVSVAVGAGTIADEHEVQGLLAPIDGRTAQVTARFPGPIRALRADVGDAVRAGQPLAAIDSNLSLTTYTINAPISGVVLSRQAQVGGVAGEGQLLFEIGDLSKLWVDLHIFGTDTQHITAGVSVIVTRMSDGVSQTTTLERVLPGTATASQSTVARATIGNDDGLWRPGAAVRARIVVASAPADIVVPLAALQNMAGHEVVFVRKGETYQTRPVMLGARDARQVAVSAGLQAGEEVVVEQSYAVKADIGKAGAGHEH</sequence>
<dbReference type="GO" id="GO:0030288">
    <property type="term" value="C:outer membrane-bounded periplasmic space"/>
    <property type="evidence" value="ECO:0007669"/>
    <property type="project" value="TreeGrafter"/>
</dbReference>
<dbReference type="SUPFAM" id="SSF51230">
    <property type="entry name" value="Single hybrid motif"/>
    <property type="match status" value="1"/>
</dbReference>
<dbReference type="InterPro" id="IPR058647">
    <property type="entry name" value="BSH_CzcB-like"/>
</dbReference>
<dbReference type="Gene3D" id="2.40.420.20">
    <property type="match status" value="1"/>
</dbReference>
<dbReference type="GO" id="GO:0022857">
    <property type="term" value="F:transmembrane transporter activity"/>
    <property type="evidence" value="ECO:0007669"/>
    <property type="project" value="InterPro"/>
</dbReference>
<evidence type="ECO:0000259" key="7">
    <source>
        <dbReference type="Pfam" id="PF25975"/>
    </source>
</evidence>
<dbReference type="Pfam" id="PF25975">
    <property type="entry name" value="CzcB_C"/>
    <property type="match status" value="1"/>
</dbReference>
<feature type="compositionally biased region" description="Basic and acidic residues" evidence="3">
    <location>
        <begin position="40"/>
        <end position="57"/>
    </location>
</feature>
<feature type="chain" id="PRO_5012418623" evidence="4">
    <location>
        <begin position="28"/>
        <end position="328"/>
    </location>
</feature>
<dbReference type="GO" id="GO:0046914">
    <property type="term" value="F:transition metal ion binding"/>
    <property type="evidence" value="ECO:0007669"/>
    <property type="project" value="TreeGrafter"/>
</dbReference>
<dbReference type="InterPro" id="IPR058792">
    <property type="entry name" value="Beta-barrel_RND_2"/>
</dbReference>
<feature type="domain" description="CzcB-like C-terminal circularly permuted SH3-like" evidence="7">
    <location>
        <begin position="256"/>
        <end position="316"/>
    </location>
</feature>
<feature type="signal peptide" evidence="4">
    <location>
        <begin position="1"/>
        <end position="27"/>
    </location>
</feature>
<feature type="domain" description="CzcB-like barrel-sandwich hybrid" evidence="6">
    <location>
        <begin position="98"/>
        <end position="171"/>
    </location>
</feature>
<keyword evidence="4" id="KW-0732">Signal</keyword>
<dbReference type="Gene3D" id="2.40.50.100">
    <property type="match status" value="1"/>
</dbReference>
<dbReference type="NCBIfam" id="TIGR01730">
    <property type="entry name" value="RND_mfp"/>
    <property type="match status" value="1"/>
</dbReference>
<feature type="domain" description="CusB-like beta-barrel" evidence="5">
    <location>
        <begin position="174"/>
        <end position="247"/>
    </location>
</feature>
<dbReference type="InterPro" id="IPR051909">
    <property type="entry name" value="MFP_Cation_Efflux"/>
</dbReference>
<reference evidence="8" key="1">
    <citation type="submission" date="2016-03" db="EMBL/GenBank/DDBJ databases">
        <authorList>
            <person name="Ploux O."/>
        </authorList>
    </citation>
    <scope>NUCLEOTIDE SEQUENCE</scope>
    <source>
        <strain evidence="8">UC10</strain>
    </source>
</reference>
<dbReference type="PANTHER" id="PTHR30097:SF4">
    <property type="entry name" value="SLR6042 PROTEIN"/>
    <property type="match status" value="1"/>
</dbReference>
<dbReference type="PROSITE" id="PS51257">
    <property type="entry name" value="PROKAR_LIPOPROTEIN"/>
    <property type="match status" value="1"/>
</dbReference>
<dbReference type="InterPro" id="IPR011053">
    <property type="entry name" value="Single_hybrid_motif"/>
</dbReference>
<evidence type="ECO:0000256" key="3">
    <source>
        <dbReference type="SAM" id="MobiDB-lite"/>
    </source>
</evidence>
<dbReference type="AlphaFoldDB" id="A0A1Y5Q871"/>
<evidence type="ECO:0000259" key="5">
    <source>
        <dbReference type="Pfam" id="PF25954"/>
    </source>
</evidence>
<accession>A0A1Y5Q871</accession>
<dbReference type="GO" id="GO:0015679">
    <property type="term" value="P:plasma membrane copper ion transport"/>
    <property type="evidence" value="ECO:0007669"/>
    <property type="project" value="TreeGrafter"/>
</dbReference>
<feature type="region of interest" description="Disordered" evidence="3">
    <location>
        <begin position="32"/>
        <end position="57"/>
    </location>
</feature>
<keyword evidence="2" id="KW-0813">Transport</keyword>
<comment type="similarity">
    <text evidence="1">Belongs to the membrane fusion protein (MFP) (TC 8.A.1) family.</text>
</comment>
<proteinExistence type="inferred from homology"/>
<dbReference type="FunFam" id="2.40.420.20:FF:000006">
    <property type="entry name" value="RND family efflux transporter MFP subunit"/>
    <property type="match status" value="1"/>
</dbReference>
<dbReference type="GO" id="GO:0016020">
    <property type="term" value="C:membrane"/>
    <property type="evidence" value="ECO:0007669"/>
    <property type="project" value="InterPro"/>
</dbReference>
<dbReference type="PANTHER" id="PTHR30097">
    <property type="entry name" value="CATION EFFLUX SYSTEM PROTEIN CUSB"/>
    <property type="match status" value="1"/>
</dbReference>
<evidence type="ECO:0000256" key="4">
    <source>
        <dbReference type="SAM" id="SignalP"/>
    </source>
</evidence>
<dbReference type="InterPro" id="IPR006143">
    <property type="entry name" value="RND_pump_MFP"/>
</dbReference>
<organism evidence="8">
    <name type="scientific">uncultured Stenotrophomonas sp</name>
    <dbReference type="NCBI Taxonomy" id="165438"/>
    <lineage>
        <taxon>Bacteria</taxon>
        <taxon>Pseudomonadati</taxon>
        <taxon>Pseudomonadota</taxon>
        <taxon>Gammaproteobacteria</taxon>
        <taxon>Lysobacterales</taxon>
        <taxon>Lysobacteraceae</taxon>
        <taxon>Stenotrophomonas</taxon>
        <taxon>environmental samples</taxon>
    </lineage>
</organism>
<gene>
    <name evidence="8" type="ORF">STPYR_12206</name>
</gene>
<protein>
    <submittedName>
        <fullName evidence="8">Cation efflux system protein</fullName>
    </submittedName>
</protein>
<dbReference type="EMBL" id="FLTS01000001">
    <property type="protein sequence ID" value="SBV37276.1"/>
    <property type="molecule type" value="Genomic_DNA"/>
</dbReference>
<dbReference type="GO" id="GO:0060003">
    <property type="term" value="P:copper ion export"/>
    <property type="evidence" value="ECO:0007669"/>
    <property type="project" value="TreeGrafter"/>
</dbReference>
<name>A0A1Y5Q871_9GAMM</name>
<evidence type="ECO:0000256" key="1">
    <source>
        <dbReference type="ARBA" id="ARBA00009477"/>
    </source>
</evidence>
<evidence type="ECO:0000256" key="2">
    <source>
        <dbReference type="ARBA" id="ARBA00022448"/>
    </source>
</evidence>
<evidence type="ECO:0000259" key="6">
    <source>
        <dbReference type="Pfam" id="PF25973"/>
    </source>
</evidence>